<dbReference type="InterPro" id="IPR043502">
    <property type="entry name" value="DNA/RNA_pol_sf"/>
</dbReference>
<keyword evidence="2" id="KW-0808">Transferase</keyword>
<accession>A0A7S6YLY0</accession>
<protein>
    <submittedName>
        <fullName evidence="4">RNA-dependent RNA polymerase</fullName>
    </submittedName>
</protein>
<organism evidence="4">
    <name type="scientific">Mito-like picolinusvirus</name>
    <dbReference type="NCBI Taxonomy" id="2784741"/>
    <lineage>
        <taxon>Viruses</taxon>
        <taxon>Riboviria</taxon>
        <taxon>Orthornavirae</taxon>
        <taxon>Lenarviricota</taxon>
        <taxon>Amabiliviricetes</taxon>
        <taxon>Wolframvirales</taxon>
        <taxon>Narnaviridae</taxon>
    </lineage>
</organism>
<dbReference type="GO" id="GO:0003968">
    <property type="term" value="F:RNA-directed RNA polymerase activity"/>
    <property type="evidence" value="ECO:0007669"/>
    <property type="project" value="UniProtKB-KW"/>
</dbReference>
<evidence type="ECO:0000313" key="4">
    <source>
        <dbReference type="EMBL" id="QOW97241.1"/>
    </source>
</evidence>
<evidence type="ECO:0000256" key="1">
    <source>
        <dbReference type="ARBA" id="ARBA00022484"/>
    </source>
</evidence>
<name>A0A7S6YLY0_9VIRU</name>
<keyword evidence="1 4" id="KW-0696">RNA-directed RNA polymerase</keyword>
<dbReference type="Pfam" id="PF05919">
    <property type="entry name" value="Mitovir_RNA_pol"/>
    <property type="match status" value="1"/>
</dbReference>
<dbReference type="PANTHER" id="PTHR34456">
    <property type="entry name" value="MITOVIRUS RNA-DEPENDENT RNA POLYMERASE"/>
    <property type="match status" value="1"/>
</dbReference>
<evidence type="ECO:0000256" key="3">
    <source>
        <dbReference type="ARBA" id="ARBA00022695"/>
    </source>
</evidence>
<dbReference type="SUPFAM" id="SSF56672">
    <property type="entry name" value="DNA/RNA polymerases"/>
    <property type="match status" value="1"/>
</dbReference>
<dbReference type="PROSITE" id="PS50889">
    <property type="entry name" value="S4"/>
    <property type="match status" value="1"/>
</dbReference>
<dbReference type="InterPro" id="IPR008686">
    <property type="entry name" value="RNA_pol_mitovir"/>
</dbReference>
<evidence type="ECO:0000256" key="2">
    <source>
        <dbReference type="ARBA" id="ARBA00022679"/>
    </source>
</evidence>
<dbReference type="PANTHER" id="PTHR34456:SF13">
    <property type="entry name" value="REVERSE TRANSCRIPTASE DOMAIN-CONTAINING PROTEIN"/>
    <property type="match status" value="1"/>
</dbReference>
<dbReference type="EMBL" id="MW086588">
    <property type="protein sequence ID" value="QOW97241.1"/>
    <property type="molecule type" value="Genomic_RNA"/>
</dbReference>
<reference evidence="4" key="1">
    <citation type="journal article" date="2020" name="Viruses">
        <title>Metatranscriptomic Identification of Diverse and Divergent RNA Viruses in Green and Chlorarachniophyte Algae Cultures.</title>
        <authorList>
            <person name="Charon J."/>
            <person name="Marcelino V.R."/>
            <person name="Wetherbee R."/>
            <person name="Verbruggen H."/>
            <person name="Holmes E.C."/>
        </authorList>
    </citation>
    <scope>NUCLEOTIDE SEQUENCE</scope>
</reference>
<proteinExistence type="predicted"/>
<keyword evidence="3" id="KW-0548">Nucleotidyltransferase</keyword>
<sequence>MMNTRTLFRLDICFAPILKLLKKGMRPRRVSTLYLALKDLDLYFSRIIQYKGSYCAAKHGKELFQRSKNFVLGQPIPPMSTFWFKTNSSRKGILPRKLYRLERWLQRSTKSSQILAVTMLQAYRLIKHPIKVSYKGALTPSKSSYFNSNEFNLALSIIYDRFNLGRLRIKFPGTDVWSTWIGSNGPHSCPSILGACADALMLIQNKYLGTLKNVLRLSTIIVHAHMLKKDKTPYVSNKNEDAFVDFKRAYHMMPMEFSRIYSALYERLKLLARMAAWRFTPENMAAIKTMPEQITYQWCLAKYVFLSEGGGKTRCVTPVNYFIQCCLKPFHNYFMEILRRIPTDFSFNEDKAVRKLKEWCAQGRILSSIDMSEATDRAPRRWMKEVVKFFAGDFFSEIWEELMSLPIRFGKTFQKERSFACGAPMGIYCLWPVFTLLHHTIVQIAALRAGKVYVNGKVKFFSDYMMRGDDIVIADPDVAQEYIKLLGEFGLEFSTTKTYYKVKGVAEFAKRIIRGHTDFSPISVKQLIACKSDDPFVGPSLISRFEEIYPSSERQQVSRSDLTGFVLDGSPSQRLLDMYISYIPNYRLRSTLPERLRKEVYTDGVLEKEWVQRQDATITEDSAVELLREIQSELSTVIRRYMRWGGIPQHLVDLKNPIVPIIISVTDTKRRLDLETVDVLFRDTPQYSASVVYDTAMQMLGKGSLRSGRNRLNNRRYQLKKFLEKRTIWFNDMYEIFAAIPPMYEKKG</sequence>